<keyword evidence="11" id="KW-1185">Reference proteome</keyword>
<dbReference type="InterPro" id="IPR004638">
    <property type="entry name" value="EmrB-like"/>
</dbReference>
<evidence type="ECO:0000256" key="6">
    <source>
        <dbReference type="ARBA" id="ARBA00022989"/>
    </source>
</evidence>
<dbReference type="PANTHER" id="PTHR42718">
    <property type="entry name" value="MAJOR FACILITATOR SUPERFAMILY MULTIDRUG TRANSPORTER MFSC"/>
    <property type="match status" value="1"/>
</dbReference>
<keyword evidence="6" id="KW-1133">Transmembrane helix</keyword>
<reference evidence="10 11" key="1">
    <citation type="journal article" date="2007" name="Genome Res.">
        <title>Genome characteristics of facultatively symbiotic Frankia sp. strains reflect host range and host plant biogeography.</title>
        <authorList>
            <person name="Normand P."/>
            <person name="Lapierre P."/>
            <person name="Tisa L.S."/>
            <person name="Gogarten J.P."/>
            <person name="Alloisio N."/>
            <person name="Bagnarol E."/>
            <person name="Bassi C.A."/>
            <person name="Berry A.M."/>
            <person name="Bickhart D.M."/>
            <person name="Choisne N."/>
            <person name="Couloux A."/>
            <person name="Cournoyer B."/>
            <person name="Cruveiller S."/>
            <person name="Daubin V."/>
            <person name="Demange N."/>
            <person name="Francino M.P."/>
            <person name="Goltsman E."/>
            <person name="Huang Y."/>
            <person name="Kopp O.R."/>
            <person name="Labarre L."/>
            <person name="Lapidus A."/>
            <person name="Lavire C."/>
            <person name="Marechal J."/>
            <person name="Martinez M."/>
            <person name="Mastronunzio J.E."/>
            <person name="Mullin B.C."/>
            <person name="Niemann J."/>
            <person name="Pujic P."/>
            <person name="Rawnsley T."/>
            <person name="Rouy Z."/>
            <person name="Schenowitz C."/>
            <person name="Sellstedt A."/>
            <person name="Tavares F."/>
            <person name="Tomkins J.P."/>
            <person name="Vallenet D."/>
            <person name="Valverde C."/>
            <person name="Wall L.G."/>
            <person name="Wang Y."/>
            <person name="Medigue C."/>
            <person name="Benson D.R."/>
        </authorList>
    </citation>
    <scope>NUCLEOTIDE SEQUENCE [LARGE SCALE GENOMIC DNA]</scope>
    <source>
        <strain evidence="11">DSM 45986 / CECT 9034 / ACN14a</strain>
    </source>
</reference>
<dbReference type="NCBIfam" id="TIGR00711">
    <property type="entry name" value="efflux_EmrB"/>
    <property type="match status" value="1"/>
</dbReference>
<evidence type="ECO:0000256" key="4">
    <source>
        <dbReference type="ARBA" id="ARBA00022475"/>
    </source>
</evidence>
<dbReference type="SUPFAM" id="SSF103473">
    <property type="entry name" value="MFS general substrate transporter"/>
    <property type="match status" value="1"/>
</dbReference>
<proteinExistence type="inferred from homology"/>
<keyword evidence="3" id="KW-0813">Transport</keyword>
<keyword evidence="7" id="KW-0472">Membrane</keyword>
<evidence type="ECO:0000256" key="7">
    <source>
        <dbReference type="ARBA" id="ARBA00023136"/>
    </source>
</evidence>
<keyword evidence="4" id="KW-1003">Cell membrane</keyword>
<feature type="compositionally biased region" description="Basic and acidic residues" evidence="8">
    <location>
        <begin position="500"/>
        <end position="520"/>
    </location>
</feature>
<dbReference type="PANTHER" id="PTHR42718:SF9">
    <property type="entry name" value="MAJOR FACILITATOR SUPERFAMILY MULTIDRUG TRANSPORTER MFSC"/>
    <property type="match status" value="1"/>
</dbReference>
<dbReference type="CDD" id="cd17321">
    <property type="entry name" value="MFS_MMR_MDR_like"/>
    <property type="match status" value="1"/>
</dbReference>
<evidence type="ECO:0000256" key="5">
    <source>
        <dbReference type="ARBA" id="ARBA00022692"/>
    </source>
</evidence>
<evidence type="ECO:0000256" key="2">
    <source>
        <dbReference type="ARBA" id="ARBA00008537"/>
    </source>
</evidence>
<dbReference type="InterPro" id="IPR036259">
    <property type="entry name" value="MFS_trans_sf"/>
</dbReference>
<protein>
    <submittedName>
        <fullName evidence="10">Efflux membrane protein (Partial match)</fullName>
    </submittedName>
</protein>
<dbReference type="EMBL" id="CT573213">
    <property type="protein sequence ID" value="CAJ59256.1"/>
    <property type="molecule type" value="Genomic_DNA"/>
</dbReference>
<dbReference type="AlphaFoldDB" id="Q0RT47"/>
<accession>Q0RT47</accession>
<dbReference type="InterPro" id="IPR020846">
    <property type="entry name" value="MFS_dom"/>
</dbReference>
<feature type="region of interest" description="Disordered" evidence="8">
    <location>
        <begin position="494"/>
        <end position="599"/>
    </location>
</feature>
<comment type="similarity">
    <text evidence="2">Belongs to the major facilitator superfamily. EmrB family.</text>
</comment>
<dbReference type="InterPro" id="IPR011701">
    <property type="entry name" value="MFS"/>
</dbReference>
<dbReference type="Proteomes" id="UP000000657">
    <property type="component" value="Chromosome"/>
</dbReference>
<evidence type="ECO:0000313" key="10">
    <source>
        <dbReference type="EMBL" id="CAJ59256.1"/>
    </source>
</evidence>
<dbReference type="RefSeq" id="WP_011601832.1">
    <property type="nucleotide sequence ID" value="NC_008278.1"/>
</dbReference>
<dbReference type="eggNOG" id="COG0477">
    <property type="taxonomic scope" value="Bacteria"/>
</dbReference>
<dbReference type="KEGG" id="fal:FRAAL0582"/>
<dbReference type="Pfam" id="PF07690">
    <property type="entry name" value="MFS_1"/>
    <property type="match status" value="1"/>
</dbReference>
<evidence type="ECO:0000256" key="3">
    <source>
        <dbReference type="ARBA" id="ARBA00022448"/>
    </source>
</evidence>
<comment type="subcellular location">
    <subcellularLocation>
        <location evidence="1">Cell membrane</location>
        <topology evidence="1">Multi-pass membrane protein</topology>
    </subcellularLocation>
</comment>
<feature type="domain" description="Major facilitator superfamily (MFS) profile" evidence="9">
    <location>
        <begin position="12"/>
        <end position="461"/>
    </location>
</feature>
<evidence type="ECO:0000259" key="9">
    <source>
        <dbReference type="PROSITE" id="PS50850"/>
    </source>
</evidence>
<dbReference type="HOGENOM" id="CLU_000960_28_2_11"/>
<dbReference type="STRING" id="326424.FRAAL0582"/>
<dbReference type="GO" id="GO:0005886">
    <property type="term" value="C:plasma membrane"/>
    <property type="evidence" value="ECO:0007669"/>
    <property type="project" value="UniProtKB-SubCell"/>
</dbReference>
<evidence type="ECO:0000256" key="1">
    <source>
        <dbReference type="ARBA" id="ARBA00004651"/>
    </source>
</evidence>
<evidence type="ECO:0000256" key="8">
    <source>
        <dbReference type="SAM" id="MobiDB-lite"/>
    </source>
</evidence>
<dbReference type="PRINTS" id="PR01036">
    <property type="entry name" value="TCRTETB"/>
</dbReference>
<dbReference type="PROSITE" id="PS50850">
    <property type="entry name" value="MFS"/>
    <property type="match status" value="1"/>
</dbReference>
<keyword evidence="5" id="KW-0812">Transmembrane</keyword>
<sequence length="599" mass="61334">MSDLTRGRRLLVLAICCMSLFIVGLDNTIVNVALPSLRRDLHASASGLQWTIDAYTLVLASLLMLGGSTGDRLGRRRVFQTGLVLFTLGSLLCSLAPSLTWLIVFRMVQAVGGSMLNPVAMSIISNTFTDSRERARAIGVWGAVIGVSMALGPVLGGTLVESVSWRAIFWVNVPVGVAALVLAGLFVPESRAARARRFDPVGQALVIVILASLTYGIIEAPSAGWLAARTLALFAVSALAAAVLVRYEGRRAQPLLDVRFFRAAPFAGATGIAVFAFAALAGFLFLNTLYLQEVRGYSPLLAGITTLPMAGMTVVSAPIAGRLVASRGARTPLLIAGVTMTAGSVMLTALGVSTSILWLVSAYVLVGLGFGMVNAPITNTAVTGMPQSQAGVAAGIASTSRQVGQSLGVAVIGSLAAAHVAGRGGVVDPTSAVGWWTIVLCGAGVLLLGAASTGTWARGTAQRTAARLAADAAPGATAVASGIAATAATAGRATATADADADRTPEARDAASAGRLEDGRPAAGGARLGGGEGGGRHRRPVRPVAAGMVAGDDDRASRPVWRQSAFRRRSRAGRVGVAARSRSHGSSGQDGHDEFAPTR</sequence>
<gene>
    <name evidence="10" type="ordered locus">FRAAL0582</name>
</gene>
<name>Q0RT47_FRAAA</name>
<feature type="compositionally biased region" description="Basic and acidic residues" evidence="8">
    <location>
        <begin position="590"/>
        <end position="599"/>
    </location>
</feature>
<evidence type="ECO:0000313" key="11">
    <source>
        <dbReference type="Proteomes" id="UP000000657"/>
    </source>
</evidence>
<dbReference type="GO" id="GO:0022857">
    <property type="term" value="F:transmembrane transporter activity"/>
    <property type="evidence" value="ECO:0007669"/>
    <property type="project" value="InterPro"/>
</dbReference>
<dbReference type="Gene3D" id="1.20.1720.10">
    <property type="entry name" value="Multidrug resistance protein D"/>
    <property type="match status" value="1"/>
</dbReference>
<organism evidence="10 11">
    <name type="scientific">Frankia alni (strain DSM 45986 / CECT 9034 / ACN14a)</name>
    <dbReference type="NCBI Taxonomy" id="326424"/>
    <lineage>
        <taxon>Bacteria</taxon>
        <taxon>Bacillati</taxon>
        <taxon>Actinomycetota</taxon>
        <taxon>Actinomycetes</taxon>
        <taxon>Frankiales</taxon>
        <taxon>Frankiaceae</taxon>
        <taxon>Frankia</taxon>
    </lineage>
</organism>
<dbReference type="Gene3D" id="1.20.1250.20">
    <property type="entry name" value="MFS general substrate transporter like domains"/>
    <property type="match status" value="1"/>
</dbReference>